<dbReference type="InterPro" id="IPR058397">
    <property type="entry name" value="DUF8084"/>
</dbReference>
<sequence length="388" mass="44883">MPNQERKTVLDLPLKIVLSDEGTTVFIKQNKKLTKFKLADNVEEYGLLLDKFVPAAIQRLLLIDYVSKIEISRPEFVSRRQEVMDLCKLIVYSLLYRQFNNQLFSKLLASEVIKKWNRTNPASIIDEKTKFNENFLQNYLKEREKQVYELREEILAPLRTAVTKNSNLLPEEKNIQLFLSEKFLNNLRSVIWFILIKFRGVENFENLIKEIRIALAEFIEKSRIAEYVALMVIELAVNAENTNLRREAATLYRGAVDANAVLFDQNIRMRVIEELTKKNDLVYVSWKIGGTSSSIGTQGKLQITLYNKEGEYQVIKDSIDSKKSADLKKKSLFDFYKEIPEGGADTELGLYYLSYLNEACEKVGVKFESLVSQIKSSDTTIITLSFYL</sequence>
<organism evidence="1">
    <name type="scientific">Gracilinema caldarium</name>
    <dbReference type="NCBI Taxonomy" id="215591"/>
    <lineage>
        <taxon>Bacteria</taxon>
        <taxon>Pseudomonadati</taxon>
        <taxon>Spirochaetota</taxon>
        <taxon>Spirochaetia</taxon>
        <taxon>Spirochaetales</taxon>
        <taxon>Breznakiellaceae</taxon>
        <taxon>Gracilinema</taxon>
    </lineage>
</organism>
<dbReference type="EMBL" id="DSVL01000071">
    <property type="protein sequence ID" value="HFH28355.1"/>
    <property type="molecule type" value="Genomic_DNA"/>
</dbReference>
<comment type="caution">
    <text evidence="1">The sequence shown here is derived from an EMBL/GenBank/DDBJ whole genome shotgun (WGS) entry which is preliminary data.</text>
</comment>
<evidence type="ECO:0000313" key="1">
    <source>
        <dbReference type="EMBL" id="HFH28355.1"/>
    </source>
</evidence>
<dbReference type="AlphaFoldDB" id="A0A7C3EES3"/>
<name>A0A7C3EES3_9SPIR</name>
<accession>A0A7C3EES3</accession>
<reference evidence="1" key="1">
    <citation type="journal article" date="2020" name="mSystems">
        <title>Genome- and Community-Level Interaction Insights into Carbon Utilization and Element Cycling Functions of Hydrothermarchaeota in Hydrothermal Sediment.</title>
        <authorList>
            <person name="Zhou Z."/>
            <person name="Liu Y."/>
            <person name="Xu W."/>
            <person name="Pan J."/>
            <person name="Luo Z.H."/>
            <person name="Li M."/>
        </authorList>
    </citation>
    <scope>NUCLEOTIDE SEQUENCE [LARGE SCALE GENOMIC DNA]</scope>
    <source>
        <strain evidence="1">SpSt-503</strain>
    </source>
</reference>
<protein>
    <submittedName>
        <fullName evidence="1">Uncharacterized protein</fullName>
    </submittedName>
</protein>
<dbReference type="Pfam" id="PF26329">
    <property type="entry name" value="DUF8084"/>
    <property type="match status" value="1"/>
</dbReference>
<proteinExistence type="predicted"/>
<gene>
    <name evidence="1" type="ORF">ENS59_02425</name>
</gene>